<evidence type="ECO:0000313" key="13">
    <source>
        <dbReference type="Proteomes" id="UP000515163"/>
    </source>
</evidence>
<feature type="transmembrane region" description="Helical" evidence="12">
    <location>
        <begin position="454"/>
        <end position="480"/>
    </location>
</feature>
<evidence type="ECO:0000256" key="12">
    <source>
        <dbReference type="SAM" id="Phobius"/>
    </source>
</evidence>
<evidence type="ECO:0000313" key="14">
    <source>
        <dbReference type="RefSeq" id="XP_031568944.1"/>
    </source>
</evidence>
<keyword evidence="7 11" id="KW-0406">Ion transport</keyword>
<evidence type="ECO:0000256" key="9">
    <source>
        <dbReference type="ARBA" id="ARBA00023201"/>
    </source>
</evidence>
<dbReference type="PANTHER" id="PTHR11690">
    <property type="entry name" value="AMILORIDE-SENSITIVE SODIUM CHANNEL-RELATED"/>
    <property type="match status" value="1"/>
</dbReference>
<dbReference type="Gene3D" id="2.60.470.10">
    <property type="entry name" value="Acid-sensing ion channels like domains"/>
    <property type="match status" value="1"/>
</dbReference>
<keyword evidence="6" id="KW-0915">Sodium</keyword>
<dbReference type="InterPro" id="IPR001873">
    <property type="entry name" value="ENaC"/>
</dbReference>
<keyword evidence="3 11" id="KW-0894">Sodium channel</keyword>
<dbReference type="AlphaFoldDB" id="A0A6P8IPY2"/>
<evidence type="ECO:0000256" key="3">
    <source>
        <dbReference type="ARBA" id="ARBA00022461"/>
    </source>
</evidence>
<name>A0A6P8IPY2_ACTTE</name>
<dbReference type="PANTHER" id="PTHR11690:SF300">
    <property type="entry name" value="PICKPOCKET PROTEIN 19"/>
    <property type="match status" value="1"/>
</dbReference>
<keyword evidence="13" id="KW-1185">Reference proteome</keyword>
<keyword evidence="10 11" id="KW-0407">Ion channel</keyword>
<protein>
    <submittedName>
        <fullName evidence="14">Acid-sensing ion channel 1B-like</fullName>
    </submittedName>
</protein>
<evidence type="ECO:0000256" key="4">
    <source>
        <dbReference type="ARBA" id="ARBA00022692"/>
    </source>
</evidence>
<dbReference type="Gene3D" id="1.10.287.770">
    <property type="entry name" value="YojJ-like"/>
    <property type="match status" value="1"/>
</dbReference>
<evidence type="ECO:0000256" key="1">
    <source>
        <dbReference type="ARBA" id="ARBA00004141"/>
    </source>
</evidence>
<dbReference type="Pfam" id="PF00858">
    <property type="entry name" value="ASC"/>
    <property type="match status" value="2"/>
</dbReference>
<gene>
    <name evidence="14" type="primary">LOC116303528</name>
</gene>
<evidence type="ECO:0000256" key="7">
    <source>
        <dbReference type="ARBA" id="ARBA00023065"/>
    </source>
</evidence>
<dbReference type="InParanoid" id="A0A6P8IPY2"/>
<dbReference type="GeneID" id="116303528"/>
<comment type="subcellular location">
    <subcellularLocation>
        <location evidence="1">Membrane</location>
        <topology evidence="1">Multi-pass membrane protein</topology>
    </subcellularLocation>
</comment>
<dbReference type="KEGG" id="aten:116303528"/>
<evidence type="ECO:0000256" key="10">
    <source>
        <dbReference type="ARBA" id="ARBA00023303"/>
    </source>
</evidence>
<evidence type="ECO:0000256" key="6">
    <source>
        <dbReference type="ARBA" id="ARBA00023053"/>
    </source>
</evidence>
<evidence type="ECO:0000256" key="11">
    <source>
        <dbReference type="RuleBase" id="RU000679"/>
    </source>
</evidence>
<reference evidence="14" key="1">
    <citation type="submission" date="2025-08" db="UniProtKB">
        <authorList>
            <consortium name="RefSeq"/>
        </authorList>
    </citation>
    <scope>IDENTIFICATION</scope>
    <source>
        <tissue evidence="14">Tentacle</tissue>
    </source>
</reference>
<keyword evidence="2 11" id="KW-0813">Transport</keyword>
<dbReference type="GO" id="GO:0015280">
    <property type="term" value="F:ligand-gated sodium channel activity"/>
    <property type="evidence" value="ECO:0007669"/>
    <property type="project" value="TreeGrafter"/>
</dbReference>
<evidence type="ECO:0000256" key="8">
    <source>
        <dbReference type="ARBA" id="ARBA00023136"/>
    </source>
</evidence>
<evidence type="ECO:0000256" key="2">
    <source>
        <dbReference type="ARBA" id="ARBA00022448"/>
    </source>
</evidence>
<comment type="similarity">
    <text evidence="11">Belongs to the amiloride-sensitive sodium channel (TC 1.A.6) family.</text>
</comment>
<dbReference type="GO" id="GO:0005886">
    <property type="term" value="C:plasma membrane"/>
    <property type="evidence" value="ECO:0007669"/>
    <property type="project" value="TreeGrafter"/>
</dbReference>
<keyword evidence="8 12" id="KW-0472">Membrane</keyword>
<sequence length="492" mass="56832">MPCRKCCSMAKSPVEDIRSDSDISVEREEILLPSNHNGRVSNYEQIKQRSPDENVVETKTKEDYGRRKIREVTNYYISHCTLHGFHYVFDTKSILRKILWLSILAAAGGFFFKEVKTSLYQYYQYPFTTMSTIEYPKKLPFPAITVCDFNDVRKSLLSSNASQMSNIIKASLKQLNNTLLYCALRHGYKRPSVFTIDDFDVFYSSEGQTCFTFNSGKNKSVIYGDNVGPKFGLEFILNVQQPPDNDVRESGFRFILHQQNDLPLTREGFRVSPGYVTYVDVHLAKEKNLPYPYITNCGGKSLKYFKDYSRSNCYLEMLTDHVIERCNCRSWFMPEVPNASTCSVNATLECVWPSWERFDGRSSYICPEDCSKTMYDAKLSSALFMPHKLLPLKQKHSYLTRPQNIPNDTKGIMDYIMENYVVVSLYFDELRLDIIEQKPSYGFYRLVGDVGGQLGLVLGASVITLLEVTDLFIMWVYFWLKGKAKNRSSKRK</sequence>
<keyword evidence="5 12" id="KW-1133">Transmembrane helix</keyword>
<proteinExistence type="inferred from homology"/>
<keyword evidence="9 11" id="KW-0739">Sodium transport</keyword>
<accession>A0A6P8IPY2</accession>
<dbReference type="RefSeq" id="XP_031568944.1">
    <property type="nucleotide sequence ID" value="XM_031713084.1"/>
</dbReference>
<dbReference type="Proteomes" id="UP000515163">
    <property type="component" value="Unplaced"/>
</dbReference>
<dbReference type="PRINTS" id="PR01078">
    <property type="entry name" value="AMINACHANNEL"/>
</dbReference>
<organism evidence="13 14">
    <name type="scientific">Actinia tenebrosa</name>
    <name type="common">Australian red waratah sea anemone</name>
    <dbReference type="NCBI Taxonomy" id="6105"/>
    <lineage>
        <taxon>Eukaryota</taxon>
        <taxon>Metazoa</taxon>
        <taxon>Cnidaria</taxon>
        <taxon>Anthozoa</taxon>
        <taxon>Hexacorallia</taxon>
        <taxon>Actiniaria</taxon>
        <taxon>Actiniidae</taxon>
        <taxon>Actinia</taxon>
    </lineage>
</organism>
<keyword evidence="4 11" id="KW-0812">Transmembrane</keyword>
<dbReference type="OrthoDB" id="5874059at2759"/>
<evidence type="ECO:0000256" key="5">
    <source>
        <dbReference type="ARBA" id="ARBA00022989"/>
    </source>
</evidence>